<keyword evidence="3" id="KW-0808">Transferase</keyword>
<dbReference type="RefSeq" id="WP_328984437.1">
    <property type="nucleotide sequence ID" value="NZ_CP121472.1"/>
</dbReference>
<dbReference type="InterPro" id="IPR029044">
    <property type="entry name" value="Nucleotide-diphossugar_trans"/>
</dbReference>
<evidence type="ECO:0000259" key="1">
    <source>
        <dbReference type="Pfam" id="PF00535"/>
    </source>
</evidence>
<dbReference type="Gene3D" id="3.90.550.10">
    <property type="entry name" value="Spore Coat Polysaccharide Biosynthesis Protein SpsA, Chain A"/>
    <property type="match status" value="1"/>
</dbReference>
<dbReference type="Proteomes" id="UP001432180">
    <property type="component" value="Chromosome"/>
</dbReference>
<dbReference type="InterPro" id="IPR028098">
    <property type="entry name" value="Glyco_trans_4-like_N"/>
</dbReference>
<evidence type="ECO:0000259" key="2">
    <source>
        <dbReference type="Pfam" id="PF13439"/>
    </source>
</evidence>
<dbReference type="SUPFAM" id="SSF53448">
    <property type="entry name" value="Nucleotide-diphospho-sugar transferases"/>
    <property type="match status" value="1"/>
</dbReference>
<dbReference type="EC" id="2.4.-.-" evidence="3"/>
<dbReference type="Gene3D" id="3.40.50.2000">
    <property type="entry name" value="Glycogen Phosphorylase B"/>
    <property type="match status" value="2"/>
</dbReference>
<dbReference type="CDD" id="cd00761">
    <property type="entry name" value="Glyco_tranf_GTA_type"/>
    <property type="match status" value="1"/>
</dbReference>
<dbReference type="CDD" id="cd03801">
    <property type="entry name" value="GT4_PimA-like"/>
    <property type="match status" value="1"/>
</dbReference>
<feature type="domain" description="Glycosyltransferase 2-like" evidence="1">
    <location>
        <begin position="277"/>
        <end position="401"/>
    </location>
</feature>
<dbReference type="Pfam" id="PF13439">
    <property type="entry name" value="Glyco_transf_4"/>
    <property type="match status" value="1"/>
</dbReference>
<dbReference type="GO" id="GO:0016757">
    <property type="term" value="F:glycosyltransferase activity"/>
    <property type="evidence" value="ECO:0007669"/>
    <property type="project" value="UniProtKB-KW"/>
</dbReference>
<dbReference type="EMBL" id="CP121472">
    <property type="protein sequence ID" value="WPL18686.1"/>
    <property type="molecule type" value="Genomic_DNA"/>
</dbReference>
<dbReference type="Pfam" id="PF00535">
    <property type="entry name" value="Glycos_transf_2"/>
    <property type="match status" value="1"/>
</dbReference>
<protein>
    <submittedName>
        <fullName evidence="3">Glycosyltransferase EpsE</fullName>
        <ecNumber evidence="3">2.4.-.-</ecNumber>
    </submittedName>
</protein>
<dbReference type="InterPro" id="IPR001173">
    <property type="entry name" value="Glyco_trans_2-like"/>
</dbReference>
<evidence type="ECO:0000313" key="3">
    <source>
        <dbReference type="EMBL" id="WPL18686.1"/>
    </source>
</evidence>
<evidence type="ECO:0000313" key="4">
    <source>
        <dbReference type="Proteomes" id="UP001432180"/>
    </source>
</evidence>
<feature type="domain" description="Glycosyltransferase subfamily 4-like N-terminal" evidence="2">
    <location>
        <begin position="655"/>
        <end position="801"/>
    </location>
</feature>
<proteinExistence type="predicted"/>
<dbReference type="Pfam" id="PF13692">
    <property type="entry name" value="Glyco_trans_1_4"/>
    <property type="match status" value="1"/>
</dbReference>
<keyword evidence="4" id="KW-1185">Reference proteome</keyword>
<dbReference type="SUPFAM" id="SSF53756">
    <property type="entry name" value="UDP-Glycosyltransferase/glycogen phosphorylase"/>
    <property type="match status" value="1"/>
</dbReference>
<keyword evidence="3" id="KW-0328">Glycosyltransferase</keyword>
<organism evidence="3 4">
    <name type="scientific">Thiorhodovibrio winogradskyi</name>
    <dbReference type="NCBI Taxonomy" id="77007"/>
    <lineage>
        <taxon>Bacteria</taxon>
        <taxon>Pseudomonadati</taxon>
        <taxon>Pseudomonadota</taxon>
        <taxon>Gammaproteobacteria</taxon>
        <taxon>Chromatiales</taxon>
        <taxon>Chromatiaceae</taxon>
        <taxon>Thiorhodovibrio</taxon>
    </lineage>
</organism>
<dbReference type="PANTHER" id="PTHR22916">
    <property type="entry name" value="GLYCOSYLTRANSFERASE"/>
    <property type="match status" value="1"/>
</dbReference>
<sequence>MASAGIADQDLVSHSSFFDPSWYLEHHPHLRGELHSPADALDHFMAKGGRLGYSPGPRFDSSWYLSEYPDVARAAINPLVHYLRHGQHEGRQPRRNPAILLEHLLWRGLAPVMVPRLWKVARAADEDALVRQHAAWALARWMALQADWQTVERLLLEFGGERIAVHGFHGPLLLAIDAACRLRHQSKALALLTKLRRFATDHSDAALAQANVAAASATSDLDAEKPVLACFNALWAKYNLSPIQKRDLSRTLSLDNLAGTDSLLPAIEKTDSHPLVSVILPVFNAEKTIATAVFGLYQQTWPRLEIIIVDDASTDTTLRQIQRLCQYAPPHQEITVLRHARNQGAYSARNTGLERARGNLITTHDADDWSHPQKIARQVAALEEAPGVVACVSSWVRTTATLHVSNWWVAEHWSEISLSSLMIRRDALSELGYWDEVKVGADSELYERIRVRYGSDAIIEVLPGVPLAFARLQDKSLTQSPGPTHLATQYVGARKDYQDLYRRWHERARRDTRFYMPRHPDSRLFPAPLALLTEQMRVQCSDPLDRIQVSGWFDPIWYLHTHIDLQSRIIDPLEHYWTQGLAEARDPGPHFSTSGYLVAYPEVHQSGRHPLLHFLQQGRQSGHQPWPILPGRRSKREDWPTLLFCAHQANLRLFGAELALLDLLELLAEHKVNLLVSLPSAANRGLLSRLLSCCVAVAVFPYGWWQSGRPTSLPTVRHFRALIEHFRVDRVHVNTSVLEEPLIAAREAGVPVWLHLHELPDKDEELCATLAATPSQIASHILERSDRVLANSNTTAAWLRGQANHQFDHAPSEQPTRAQVPIEVFLNPVDLDPLFALPPPPQLADHCRIGMISSNLPKKGLTDFERLAKRLRLLDPSVECHLIGPQTDALASVLQRQSWRTGEPAIKTQGYTEDLAKAFKPLDILVNLSQFQESFGRTILEAMAAARAVVAYDWGALPDLVEHGVTGYLTTYRDVDAVAHYVVALAGQRRRLISMGLAGRARAMSGYGRTAQQQALQGLLRV</sequence>
<gene>
    <name evidence="3" type="primary">epsE_4</name>
    <name evidence="3" type="ORF">Thiowin_03771</name>
</gene>
<reference evidence="3 4" key="1">
    <citation type="journal article" date="2023" name="Microorganisms">
        <title>Thiorhodovibrio frisius and Trv. litoralis spp. nov., Two Novel Members from a Clade of Fastidious Purple Sulfur Bacteria That Exhibit Unique Red-Shifted Light-Harvesting Capabilities.</title>
        <authorList>
            <person name="Methner A."/>
            <person name="Kuzyk S.B."/>
            <person name="Petersen J."/>
            <person name="Bauer S."/>
            <person name="Brinkmann H."/>
            <person name="Sichau K."/>
            <person name="Wanner G."/>
            <person name="Wolf J."/>
            <person name="Neumann-Schaal M."/>
            <person name="Henke P."/>
            <person name="Tank M."/>
            <person name="Sproer C."/>
            <person name="Bunk B."/>
            <person name="Overmann J."/>
        </authorList>
    </citation>
    <scope>NUCLEOTIDE SEQUENCE [LARGE SCALE GENOMIC DNA]</scope>
    <source>
        <strain evidence="3 4">DSM 6702</strain>
    </source>
</reference>
<accession>A0ABZ0SF48</accession>
<name>A0ABZ0SF48_9GAMM</name>